<feature type="transmembrane region" description="Helical" evidence="1">
    <location>
        <begin position="37"/>
        <end position="58"/>
    </location>
</feature>
<feature type="domain" description="Acyltransferase 3" evidence="2">
    <location>
        <begin position="6"/>
        <end position="306"/>
    </location>
</feature>
<keyword evidence="1" id="KW-1133">Transmembrane helix</keyword>
<dbReference type="Pfam" id="PF01757">
    <property type="entry name" value="Acyl_transf_3"/>
    <property type="match status" value="1"/>
</dbReference>
<feature type="transmembrane region" description="Helical" evidence="1">
    <location>
        <begin position="256"/>
        <end position="280"/>
    </location>
</feature>
<evidence type="ECO:0000256" key="1">
    <source>
        <dbReference type="SAM" id="Phobius"/>
    </source>
</evidence>
<dbReference type="EMBL" id="WCIF01000021">
    <property type="protein sequence ID" value="KAB5434972.1"/>
    <property type="molecule type" value="Genomic_DNA"/>
</dbReference>
<feature type="transmembrane region" description="Helical" evidence="1">
    <location>
        <begin position="133"/>
        <end position="151"/>
    </location>
</feature>
<dbReference type="InterPro" id="IPR052734">
    <property type="entry name" value="Nod_factor_acetyltransferase"/>
</dbReference>
<keyword evidence="1" id="KW-0472">Membrane</keyword>
<dbReference type="RefSeq" id="WP_151851565.1">
    <property type="nucleotide sequence ID" value="NZ_JANFZP010000024.1"/>
</dbReference>
<keyword evidence="3" id="KW-0012">Acyltransferase</keyword>
<name>A0A7J5M9P2_PHOVU</name>
<feature type="transmembrane region" description="Helical" evidence="1">
    <location>
        <begin position="106"/>
        <end position="126"/>
    </location>
</feature>
<comment type="caution">
    <text evidence="3">The sequence shown here is derived from an EMBL/GenBank/DDBJ whole genome shotgun (WGS) entry which is preliminary data.</text>
</comment>
<feature type="transmembrane region" description="Helical" evidence="1">
    <location>
        <begin position="78"/>
        <end position="100"/>
    </location>
</feature>
<keyword evidence="3" id="KW-0808">Transferase</keyword>
<feature type="transmembrane region" description="Helical" evidence="1">
    <location>
        <begin position="286"/>
        <end position="305"/>
    </location>
</feature>
<evidence type="ECO:0000313" key="3">
    <source>
        <dbReference type="EMBL" id="KAB5434972.1"/>
    </source>
</evidence>
<feature type="transmembrane region" description="Helical" evidence="1">
    <location>
        <begin position="187"/>
        <end position="204"/>
    </location>
</feature>
<feature type="transmembrane region" description="Helical" evidence="1">
    <location>
        <begin position="224"/>
        <end position="244"/>
    </location>
</feature>
<dbReference type="PANTHER" id="PTHR37312">
    <property type="entry name" value="MEMBRANE-BOUND ACYLTRANSFERASE YKRP-RELATED"/>
    <property type="match status" value="1"/>
</dbReference>
<organism evidence="3 4">
    <name type="scientific">Phocaeicola vulgatus</name>
    <name type="common">Bacteroides vulgatus</name>
    <dbReference type="NCBI Taxonomy" id="821"/>
    <lineage>
        <taxon>Bacteria</taxon>
        <taxon>Pseudomonadati</taxon>
        <taxon>Bacteroidota</taxon>
        <taxon>Bacteroidia</taxon>
        <taxon>Bacteroidales</taxon>
        <taxon>Bacteroidaceae</taxon>
        <taxon>Phocaeicola</taxon>
    </lineage>
</organism>
<dbReference type="GO" id="GO:0016747">
    <property type="term" value="F:acyltransferase activity, transferring groups other than amino-acyl groups"/>
    <property type="evidence" value="ECO:0007669"/>
    <property type="project" value="InterPro"/>
</dbReference>
<dbReference type="PANTHER" id="PTHR37312:SF1">
    <property type="entry name" value="MEMBRANE-BOUND ACYLTRANSFERASE YKRP-RELATED"/>
    <property type="match status" value="1"/>
</dbReference>
<sequence length="321" mass="38115">MTHRLHYIDNLKGVLILLVVLGHCIQCTDLDFDHNAVFRYIYSFHMPLFMCVSGFVSYKPDIKWQTVQKRFRQLIIPFLAWVAVSCCVHLDPTLFLAKVVHPDSGLWFLWTLFFIVLLMWLCNWIVTCLKVKIEYVVCFFSLLMMGIMVALKFKLFGFQFIAWYFPFYAIGFFGRKYQYLWEKRGRVDSLWFSALFLCMAYWWMRKDPPLFMPPSSHVVYNYVYKFMVAGVAIAAFIPLFKYYVNKPLLIFTKWGGGVTLGIYAIHQTIITLLTSWFNIASLRLPYWLYVCCLWVMVSAISYLCYRLIERNRYLSLLFLGK</sequence>
<gene>
    <name evidence="3" type="ORF">F9Z94_16640</name>
</gene>
<dbReference type="InterPro" id="IPR002656">
    <property type="entry name" value="Acyl_transf_3_dom"/>
</dbReference>
<dbReference type="AlphaFoldDB" id="A0A7J5M9P2"/>
<protein>
    <submittedName>
        <fullName evidence="3">Acyltransferase family protein</fullName>
    </submittedName>
</protein>
<reference evidence="3 4" key="1">
    <citation type="submission" date="2019-10" db="EMBL/GenBank/DDBJ databases">
        <title>Genome Sequence and Assembly of iSURF_14.</title>
        <authorList>
            <person name="Wucher B.R."/>
            <person name="Ruoff K.L."/>
            <person name="Price C.E."/>
            <person name="Valls R.R."/>
            <person name="O'Toole G.A."/>
        </authorList>
    </citation>
    <scope>NUCLEOTIDE SEQUENCE [LARGE SCALE GENOMIC DNA]</scope>
    <source>
        <strain evidence="3 4">ANK132K_3B</strain>
    </source>
</reference>
<feature type="transmembrane region" description="Helical" evidence="1">
    <location>
        <begin position="157"/>
        <end position="175"/>
    </location>
</feature>
<accession>A0A7J5M9P2</accession>
<proteinExistence type="predicted"/>
<keyword evidence="1" id="KW-0812">Transmembrane</keyword>
<evidence type="ECO:0000313" key="4">
    <source>
        <dbReference type="Proteomes" id="UP000462885"/>
    </source>
</evidence>
<dbReference type="Proteomes" id="UP000462885">
    <property type="component" value="Unassembled WGS sequence"/>
</dbReference>
<evidence type="ECO:0000259" key="2">
    <source>
        <dbReference type="Pfam" id="PF01757"/>
    </source>
</evidence>